<comment type="caution">
    <text evidence="3">The sequence shown here is derived from an EMBL/GenBank/DDBJ whole genome shotgun (WGS) entry which is preliminary data.</text>
</comment>
<dbReference type="GO" id="GO:0042781">
    <property type="term" value="F:3'-tRNA processing endoribonuclease activity"/>
    <property type="evidence" value="ECO:0007669"/>
    <property type="project" value="TreeGrafter"/>
</dbReference>
<feature type="domain" description="Metallo-beta-lactamase" evidence="2">
    <location>
        <begin position="65"/>
        <end position="280"/>
    </location>
</feature>
<dbReference type="Gene3D" id="3.60.15.10">
    <property type="entry name" value="Ribonuclease Z/Hydroxyacylglutathione hydrolase-like"/>
    <property type="match status" value="1"/>
</dbReference>
<gene>
    <name evidence="3" type="ORF">METHB2_930002</name>
</gene>
<dbReference type="Proteomes" id="UP000494216">
    <property type="component" value="Unassembled WGS sequence"/>
</dbReference>
<dbReference type="CDD" id="cd07719">
    <property type="entry name" value="arylsulfatase_AtsA-like_MBL-fold"/>
    <property type="match status" value="1"/>
</dbReference>
<dbReference type="SUPFAM" id="SSF56281">
    <property type="entry name" value="Metallo-hydrolase/oxidoreductase"/>
    <property type="match status" value="1"/>
</dbReference>
<dbReference type="SMART" id="SM00849">
    <property type="entry name" value="Lactamase_B"/>
    <property type="match status" value="1"/>
</dbReference>
<evidence type="ECO:0000313" key="3">
    <source>
        <dbReference type="EMBL" id="CAA9893018.1"/>
    </source>
</evidence>
<keyword evidence="4" id="KW-1185">Reference proteome</keyword>
<accession>A0A8S0XW62</accession>
<dbReference type="InterPro" id="IPR001279">
    <property type="entry name" value="Metallo-B-lactamas"/>
</dbReference>
<name>A0A8S0XW62_9GAMM</name>
<protein>
    <submittedName>
        <fullName evidence="3">Beta-lactamase-like protein</fullName>
    </submittedName>
</protein>
<dbReference type="Pfam" id="PF00753">
    <property type="entry name" value="Lactamase_B"/>
    <property type="match status" value="1"/>
</dbReference>
<dbReference type="AlphaFoldDB" id="A0A8S0XW62"/>
<dbReference type="PANTHER" id="PTHR46018">
    <property type="entry name" value="ZINC PHOSPHODIESTERASE ELAC PROTEIN 1"/>
    <property type="match status" value="1"/>
</dbReference>
<dbReference type="InterPro" id="IPR036866">
    <property type="entry name" value="RibonucZ/Hydroxyglut_hydro"/>
</dbReference>
<organism evidence="3 4">
    <name type="scientific">Candidatus Methylobacter favarea</name>
    <dbReference type="NCBI Taxonomy" id="2707345"/>
    <lineage>
        <taxon>Bacteria</taxon>
        <taxon>Pseudomonadati</taxon>
        <taxon>Pseudomonadota</taxon>
        <taxon>Gammaproteobacteria</taxon>
        <taxon>Methylococcales</taxon>
        <taxon>Methylococcaceae</taxon>
        <taxon>Methylobacter</taxon>
    </lineage>
</organism>
<dbReference type="PANTHER" id="PTHR46018:SF2">
    <property type="entry name" value="ZINC PHOSPHODIESTERASE ELAC PROTEIN 1"/>
    <property type="match status" value="1"/>
</dbReference>
<reference evidence="3 4" key="1">
    <citation type="submission" date="2020-02" db="EMBL/GenBank/DDBJ databases">
        <authorList>
            <person name="Hogendoorn C."/>
        </authorList>
    </citation>
    <scope>NUCLEOTIDE SEQUENCE [LARGE SCALE GENOMIC DNA]</scope>
    <source>
        <strain evidence="3">METHB21</strain>
    </source>
</reference>
<keyword evidence="1" id="KW-0378">Hydrolase</keyword>
<evidence type="ECO:0000313" key="4">
    <source>
        <dbReference type="Proteomes" id="UP000494216"/>
    </source>
</evidence>
<proteinExistence type="predicted"/>
<dbReference type="EMBL" id="CADCXN010000128">
    <property type="protein sequence ID" value="CAA9893018.1"/>
    <property type="molecule type" value="Genomic_DNA"/>
</dbReference>
<evidence type="ECO:0000256" key="1">
    <source>
        <dbReference type="ARBA" id="ARBA00022801"/>
    </source>
</evidence>
<dbReference type="InterPro" id="IPR044094">
    <property type="entry name" value="AtsA-like_MBL-fold"/>
</dbReference>
<sequence>MIPNKPTLCGTALTSTCSTVRKNLVLAFFWVGLNSLWSMPVQAEPPLMKIQILGSGGPELTDRRASTSYLIWLNGKARLLVDTGPGSSLHFEQSGAQLNDLDAVLYTHFHVDHSSDLPAFIKAAYFTGRNRDLYLYGPTSNALMPSATDFIDGLFGVHGIYRYLSEYLQPGESSLYKIRPVDIIAAGDKATVLALPGQITASAVPVHHGPLPALAWRIDVDGCSVTFSGDTNNAGARLERLAQDTDLFIVHHAIPENAGATARNLHMTPSMIGKTVHNAGAKKLLLSHRMQRTEGMETETLQEIRKTFQGPVEFADDLAVYEPCLP</sequence>
<evidence type="ECO:0000259" key="2">
    <source>
        <dbReference type="SMART" id="SM00849"/>
    </source>
</evidence>